<dbReference type="AlphaFoldDB" id="A0AAC8T807"/>
<organism evidence="1 2">
    <name type="scientific">Moraxella bovoculi</name>
    <dbReference type="NCBI Taxonomy" id="386891"/>
    <lineage>
        <taxon>Bacteria</taxon>
        <taxon>Pseudomonadati</taxon>
        <taxon>Pseudomonadota</taxon>
        <taxon>Gammaproteobacteria</taxon>
        <taxon>Moraxellales</taxon>
        <taxon>Moraxellaceae</taxon>
        <taxon>Moraxella</taxon>
    </lineage>
</organism>
<evidence type="ECO:0000313" key="1">
    <source>
        <dbReference type="EMBL" id="AKG07822.1"/>
    </source>
</evidence>
<dbReference type="SUPFAM" id="SSF52540">
    <property type="entry name" value="P-loop containing nucleoside triphosphate hydrolases"/>
    <property type="match status" value="1"/>
</dbReference>
<gene>
    <name evidence="1" type="ORF">AAX06_06250</name>
</gene>
<accession>A0AAC8T807</accession>
<proteinExistence type="predicted"/>
<sequence>MSQVNDHLVLICGESSTGKSACLRNLENVLYLNCESGKKLPFKPKNFKEVTITDPYQIYEAFDWAENQPEIKYVVLDGLNFLMDMFESVHVLTAANTMKAWSDYSQFFKNLMQQYVSKSTKNVIFTAHTKSALNEAAMVIETKVPIKGALANQGVEAYFSSIVSTKKVKLKDLENYSNELLTITNKEKALGFKYVFQTQITADTVNERMRSPMGLFEDNETYIDNDAKLLMDRLNEYYAD</sequence>
<dbReference type="RefSeq" id="WP_046699282.1">
    <property type="nucleotide sequence ID" value="NZ_CP011376.1"/>
</dbReference>
<dbReference type="Pfam" id="PF13479">
    <property type="entry name" value="AAA_24"/>
    <property type="match status" value="1"/>
</dbReference>
<dbReference type="Proteomes" id="UP000077465">
    <property type="component" value="Chromosome"/>
</dbReference>
<dbReference type="EMBL" id="CP011376">
    <property type="protein sequence ID" value="AKG07822.1"/>
    <property type="molecule type" value="Genomic_DNA"/>
</dbReference>
<reference evidence="1 2" key="1">
    <citation type="submission" date="2015-05" db="EMBL/GenBank/DDBJ databases">
        <authorList>
            <person name="Dickey A."/>
            <person name="Clawson M."/>
            <person name="Bono J."/>
            <person name="Loy J.D."/>
        </authorList>
    </citation>
    <scope>NUCLEOTIDE SEQUENCE [LARGE SCALE GENOMIC DNA]</scope>
    <source>
        <strain evidence="1 2">22581</strain>
    </source>
</reference>
<name>A0AAC8T807_9GAMM</name>
<protein>
    <recommendedName>
        <fullName evidence="3">ATP-binding protein</fullName>
    </recommendedName>
</protein>
<evidence type="ECO:0000313" key="2">
    <source>
        <dbReference type="Proteomes" id="UP000077465"/>
    </source>
</evidence>
<dbReference type="InterPro" id="IPR027417">
    <property type="entry name" value="P-loop_NTPase"/>
</dbReference>
<evidence type="ECO:0008006" key="3">
    <source>
        <dbReference type="Google" id="ProtNLM"/>
    </source>
</evidence>